<dbReference type="GO" id="GO:0006412">
    <property type="term" value="P:translation"/>
    <property type="evidence" value="ECO:0007669"/>
    <property type="project" value="InterPro"/>
</dbReference>
<feature type="compositionally biased region" description="Low complexity" evidence="7">
    <location>
        <begin position="100"/>
        <end position="110"/>
    </location>
</feature>
<keyword evidence="2" id="KW-0694">RNA-binding</keyword>
<keyword evidence="4" id="KW-0687">Ribonucleoprotein</keyword>
<keyword evidence="1" id="KW-0699">rRNA-binding</keyword>
<feature type="region of interest" description="Disordered" evidence="7">
    <location>
        <begin position="80"/>
        <end position="110"/>
    </location>
</feature>
<evidence type="ECO:0000256" key="4">
    <source>
        <dbReference type="ARBA" id="ARBA00023274"/>
    </source>
</evidence>
<gene>
    <name evidence="8" type="ORF">CEN89_616</name>
</gene>
<organism evidence="8 9">
    <name type="scientific">Candidatus Berkelbacteria bacterium Licking1014_7</name>
    <dbReference type="NCBI Taxonomy" id="2017147"/>
    <lineage>
        <taxon>Bacteria</taxon>
        <taxon>Candidatus Berkelbacteria</taxon>
    </lineage>
</organism>
<evidence type="ECO:0000256" key="7">
    <source>
        <dbReference type="SAM" id="MobiDB-lite"/>
    </source>
</evidence>
<dbReference type="Pfam" id="PF01649">
    <property type="entry name" value="Ribosomal_S20p"/>
    <property type="match status" value="1"/>
</dbReference>
<protein>
    <recommendedName>
        <fullName evidence="5">Small ribosomal subunit protein bS20</fullName>
    </recommendedName>
    <alternativeName>
        <fullName evidence="6">30S ribosomal protein S20</fullName>
    </alternativeName>
</protein>
<feature type="region of interest" description="Disordered" evidence="7">
    <location>
        <begin position="1"/>
        <end position="23"/>
    </location>
</feature>
<dbReference type="GO" id="GO:0003735">
    <property type="term" value="F:structural constituent of ribosome"/>
    <property type="evidence" value="ECO:0007669"/>
    <property type="project" value="InterPro"/>
</dbReference>
<dbReference type="Proteomes" id="UP000315689">
    <property type="component" value="Unassembled WGS sequence"/>
</dbReference>
<evidence type="ECO:0000256" key="3">
    <source>
        <dbReference type="ARBA" id="ARBA00022980"/>
    </source>
</evidence>
<dbReference type="GO" id="GO:1990904">
    <property type="term" value="C:ribonucleoprotein complex"/>
    <property type="evidence" value="ECO:0007669"/>
    <property type="project" value="UniProtKB-KW"/>
</dbReference>
<evidence type="ECO:0000313" key="8">
    <source>
        <dbReference type="EMBL" id="TSC92548.1"/>
    </source>
</evidence>
<feature type="compositionally biased region" description="Basic residues" evidence="7">
    <location>
        <begin position="90"/>
        <end position="99"/>
    </location>
</feature>
<dbReference type="EMBL" id="VMGK01000021">
    <property type="protein sequence ID" value="TSC92548.1"/>
    <property type="molecule type" value="Genomic_DNA"/>
</dbReference>
<accession>A0A554LI71</accession>
<dbReference type="AlphaFoldDB" id="A0A554LI71"/>
<evidence type="ECO:0000256" key="6">
    <source>
        <dbReference type="ARBA" id="ARBA00035343"/>
    </source>
</evidence>
<evidence type="ECO:0000256" key="1">
    <source>
        <dbReference type="ARBA" id="ARBA00022730"/>
    </source>
</evidence>
<evidence type="ECO:0000256" key="5">
    <source>
        <dbReference type="ARBA" id="ARBA00035136"/>
    </source>
</evidence>
<name>A0A554LI71_9BACT</name>
<proteinExistence type="predicted"/>
<dbReference type="GO" id="GO:0005840">
    <property type="term" value="C:ribosome"/>
    <property type="evidence" value="ECO:0007669"/>
    <property type="project" value="UniProtKB-KW"/>
</dbReference>
<evidence type="ECO:0000313" key="9">
    <source>
        <dbReference type="Proteomes" id="UP000315689"/>
    </source>
</evidence>
<evidence type="ECO:0000256" key="2">
    <source>
        <dbReference type="ARBA" id="ARBA00022884"/>
    </source>
</evidence>
<dbReference type="InterPro" id="IPR036510">
    <property type="entry name" value="Ribosomal_bS20_sf"/>
</dbReference>
<reference evidence="8 9" key="1">
    <citation type="submission" date="2017-07" db="EMBL/GenBank/DDBJ databases">
        <title>Mechanisms for carbon and nitrogen cycling indicate functional differentiation within the Candidate Phyla Radiation.</title>
        <authorList>
            <person name="Danczak R.E."/>
            <person name="Johnston M.D."/>
            <person name="Kenah C."/>
            <person name="Slattery M."/>
            <person name="Wrighton K.C."/>
            <person name="Wilkins M.J."/>
        </authorList>
    </citation>
    <scope>NUCLEOTIDE SEQUENCE [LARGE SCALE GENOMIC DNA]</scope>
    <source>
        <strain evidence="8">Licking1014_7</strain>
    </source>
</reference>
<dbReference type="NCBIfam" id="TIGR00029">
    <property type="entry name" value="S20"/>
    <property type="match status" value="1"/>
</dbReference>
<dbReference type="SUPFAM" id="SSF46992">
    <property type="entry name" value="Ribosomal protein S20"/>
    <property type="match status" value="1"/>
</dbReference>
<dbReference type="InterPro" id="IPR002583">
    <property type="entry name" value="Ribosomal_bS20"/>
</dbReference>
<dbReference type="Gene3D" id="1.20.58.110">
    <property type="entry name" value="Ribosomal protein S20"/>
    <property type="match status" value="1"/>
</dbReference>
<dbReference type="GO" id="GO:0019843">
    <property type="term" value="F:rRNA binding"/>
    <property type="evidence" value="ECO:0007669"/>
    <property type="project" value="UniProtKB-KW"/>
</dbReference>
<comment type="caution">
    <text evidence="8">The sequence shown here is derived from an EMBL/GenBank/DDBJ whole genome shotgun (WGS) entry which is preliminary data.</text>
</comment>
<sequence>MPITKSAKKALRQTTSRTKKNQAQKKELNFFIKKITEKTLSATISKIDKAVKVKLLSKARANRIKSKLFKKIKPKALVSRLGAEKISAKPTKKSAKSKTTKSTPKIPAAS</sequence>
<keyword evidence="3 8" id="KW-0689">Ribosomal protein</keyword>